<name>A0AAV3RWR2_LITER</name>
<keyword evidence="3" id="KW-1185">Reference proteome</keyword>
<dbReference type="FunFam" id="1.20.1260.60:FF:000002">
    <property type="entry name" value="Vacuolar protein sorting-associated protein IST1"/>
    <property type="match status" value="1"/>
</dbReference>
<accession>A0AAV3RWR2</accession>
<reference evidence="2 3" key="1">
    <citation type="submission" date="2024-01" db="EMBL/GenBank/DDBJ databases">
        <title>The complete chloroplast genome sequence of Lithospermum erythrorhizon: insights into the phylogenetic relationship among Boraginaceae species and the maternal lineages of purple gromwells.</title>
        <authorList>
            <person name="Okada T."/>
            <person name="Watanabe K."/>
        </authorList>
    </citation>
    <scope>NUCLEOTIDE SEQUENCE [LARGE SCALE GENOMIC DNA]</scope>
</reference>
<dbReference type="Gene3D" id="1.20.1260.60">
    <property type="entry name" value="Vacuolar protein sorting-associated protein Ist1"/>
    <property type="match status" value="1"/>
</dbReference>
<dbReference type="PANTHER" id="PTHR12161:SF44">
    <property type="entry name" value="REGULATOR OF VPS4 ACTIVITY IN THE MVB PATHWAY PROTEIN"/>
    <property type="match status" value="1"/>
</dbReference>
<evidence type="ECO:0000313" key="2">
    <source>
        <dbReference type="EMBL" id="GAA0186148.1"/>
    </source>
</evidence>
<dbReference type="EMBL" id="BAABME010013418">
    <property type="protein sequence ID" value="GAA0186148.1"/>
    <property type="molecule type" value="Genomic_DNA"/>
</dbReference>
<gene>
    <name evidence="2" type="ORF">LIER_33436</name>
</gene>
<dbReference type="AlphaFoldDB" id="A0AAV3RWR2"/>
<comment type="caution">
    <text evidence="2">The sequence shown here is derived from an EMBL/GenBank/DDBJ whole genome shotgun (WGS) entry which is preliminary data.</text>
</comment>
<dbReference type="Proteomes" id="UP001454036">
    <property type="component" value="Unassembled WGS sequence"/>
</dbReference>
<dbReference type="Pfam" id="PF03398">
    <property type="entry name" value="Ist1"/>
    <property type="match status" value="1"/>
</dbReference>
<dbReference type="InterPro" id="IPR005061">
    <property type="entry name" value="Ist1"/>
</dbReference>
<evidence type="ECO:0000313" key="3">
    <source>
        <dbReference type="Proteomes" id="UP001454036"/>
    </source>
</evidence>
<evidence type="ECO:0000256" key="1">
    <source>
        <dbReference type="ARBA" id="ARBA00005536"/>
    </source>
</evidence>
<sequence length="509" mass="58510">MFYIIFGWRKASKCKKLIRKVQSRLKLIKNKRSCIVRYLRDDIATLLKHGHQLTAFDRAEQLFKDECELAVYDILDNFCEFIIINFSYICKFKHCPDDINEAVSTLIFSSARFGDLPELKKIRELFQNRYGKKFVTIALDLLPGNLVNQQIMDLRRKCIQSIPVDVKLKLVSEIAGYRLESGQLLIDYPAQPPYRLKAEECSEDVTRSGDIIITDAGAKIVHMASSYERKNFIKDYSPPSCSLSIIGNGTESTICKKMIRNDHWDHNLPSFEPRDISEPTRKEGNFVTYNGVAKILESSSESSNASPEEILYLDQIDEFVSSVRIEGNIQDQRVFMFSPSNYNRRHANIESRGILRKRSISLEKRSMMDSGSAIYYGNSYETSNRRKHLKKGSSSNCKKIEKCSVEHQCYLCKSEGLDFLIHQSVESLTAEEREEFVEDGFCCRRALTSRPPPKKDDNPMDIISRSMSSSVQQHELLTCDQHVHPNLPDYEDLAAKFISLKKAYLECSQ</sequence>
<dbReference type="GO" id="GO:0015031">
    <property type="term" value="P:protein transport"/>
    <property type="evidence" value="ECO:0007669"/>
    <property type="project" value="InterPro"/>
</dbReference>
<protein>
    <submittedName>
        <fullName evidence="2">Uncharacterized protein</fullName>
    </submittedName>
</protein>
<dbReference type="InterPro" id="IPR042277">
    <property type="entry name" value="IST1-like"/>
</dbReference>
<comment type="similarity">
    <text evidence="1">Belongs to the IST1 family.</text>
</comment>
<dbReference type="PANTHER" id="PTHR12161">
    <property type="entry name" value="IST1 FAMILY MEMBER"/>
    <property type="match status" value="1"/>
</dbReference>
<organism evidence="2 3">
    <name type="scientific">Lithospermum erythrorhizon</name>
    <name type="common">Purple gromwell</name>
    <name type="synonym">Lithospermum officinale var. erythrorhizon</name>
    <dbReference type="NCBI Taxonomy" id="34254"/>
    <lineage>
        <taxon>Eukaryota</taxon>
        <taxon>Viridiplantae</taxon>
        <taxon>Streptophyta</taxon>
        <taxon>Embryophyta</taxon>
        <taxon>Tracheophyta</taxon>
        <taxon>Spermatophyta</taxon>
        <taxon>Magnoliopsida</taxon>
        <taxon>eudicotyledons</taxon>
        <taxon>Gunneridae</taxon>
        <taxon>Pentapetalae</taxon>
        <taxon>asterids</taxon>
        <taxon>lamiids</taxon>
        <taxon>Boraginales</taxon>
        <taxon>Boraginaceae</taxon>
        <taxon>Boraginoideae</taxon>
        <taxon>Lithospermeae</taxon>
        <taxon>Lithospermum</taxon>
    </lineage>
</organism>
<proteinExistence type="inferred from homology"/>